<dbReference type="RefSeq" id="WP_246972570.1">
    <property type="nucleotide sequence ID" value="NZ_CP095397.1"/>
</dbReference>
<dbReference type="Pfam" id="PF14321">
    <property type="entry name" value="DUF4382"/>
    <property type="match status" value="1"/>
</dbReference>
<organism evidence="3 4">
    <name type="scientific">Natribaculum luteum</name>
    <dbReference type="NCBI Taxonomy" id="1586232"/>
    <lineage>
        <taxon>Archaea</taxon>
        <taxon>Methanobacteriati</taxon>
        <taxon>Methanobacteriota</taxon>
        <taxon>Stenosarchaea group</taxon>
        <taxon>Halobacteria</taxon>
        <taxon>Halobacteriales</taxon>
        <taxon>Natrialbaceae</taxon>
        <taxon>Natribaculum</taxon>
    </lineage>
</organism>
<dbReference type="Proteomes" id="UP001595821">
    <property type="component" value="Unassembled WGS sequence"/>
</dbReference>
<evidence type="ECO:0000256" key="1">
    <source>
        <dbReference type="SAM" id="MobiDB-lite"/>
    </source>
</evidence>
<name>A0ABD5P503_9EURY</name>
<evidence type="ECO:0000313" key="4">
    <source>
        <dbReference type="Proteomes" id="UP001595821"/>
    </source>
</evidence>
<dbReference type="InterPro" id="IPR025491">
    <property type="entry name" value="DUF4382"/>
</dbReference>
<accession>A0ABD5P503</accession>
<feature type="compositionally biased region" description="Low complexity" evidence="1">
    <location>
        <begin position="289"/>
        <end position="298"/>
    </location>
</feature>
<gene>
    <name evidence="3" type="ORF">ACFOZ7_20290</name>
</gene>
<feature type="region of interest" description="Disordered" evidence="1">
    <location>
        <begin position="240"/>
        <end position="298"/>
    </location>
</feature>
<feature type="compositionally biased region" description="Acidic residues" evidence="1">
    <location>
        <begin position="85"/>
        <end position="112"/>
    </location>
</feature>
<comment type="caution">
    <text evidence="3">The sequence shown here is derived from an EMBL/GenBank/DDBJ whole genome shotgun (WGS) entry which is preliminary data.</text>
</comment>
<feature type="domain" description="DUF4382" evidence="2">
    <location>
        <begin position="51"/>
        <end position="244"/>
    </location>
</feature>
<feature type="region of interest" description="Disordered" evidence="1">
    <location>
        <begin position="29"/>
        <end position="159"/>
    </location>
</feature>
<feature type="compositionally biased region" description="Acidic residues" evidence="1">
    <location>
        <begin position="252"/>
        <end position="288"/>
    </location>
</feature>
<evidence type="ECO:0000259" key="2">
    <source>
        <dbReference type="Pfam" id="PF14321"/>
    </source>
</evidence>
<dbReference type="GeneID" id="71853078"/>
<proteinExistence type="predicted"/>
<dbReference type="AlphaFoldDB" id="A0ABD5P503"/>
<feature type="compositionally biased region" description="Acidic residues" evidence="1">
    <location>
        <begin position="125"/>
        <end position="141"/>
    </location>
</feature>
<evidence type="ECO:0000313" key="3">
    <source>
        <dbReference type="EMBL" id="MFC4249238.1"/>
    </source>
</evidence>
<reference evidence="3 4" key="1">
    <citation type="journal article" date="2014" name="Int. J. Syst. Evol. Microbiol.">
        <title>Complete genome sequence of Corynebacterium casei LMG S-19264T (=DSM 44701T), isolated from a smear-ripened cheese.</title>
        <authorList>
            <consortium name="US DOE Joint Genome Institute (JGI-PGF)"/>
            <person name="Walter F."/>
            <person name="Albersmeier A."/>
            <person name="Kalinowski J."/>
            <person name="Ruckert C."/>
        </authorList>
    </citation>
    <scope>NUCLEOTIDE SEQUENCE [LARGE SCALE GENOMIC DNA]</scope>
    <source>
        <strain evidence="3 4">IBRC-M 10912</strain>
    </source>
</reference>
<protein>
    <submittedName>
        <fullName evidence="3">DUF4382 domain-containing protein</fullName>
    </submittedName>
</protein>
<dbReference type="EMBL" id="JBHSDJ010000131">
    <property type="protein sequence ID" value="MFC4249238.1"/>
    <property type="molecule type" value="Genomic_DNA"/>
</dbReference>
<sequence length="298" mass="31733">MTDRTDDVRRRDYLELAGGVAAASTIGLAGCLGSDDNDGDGGGNGSDEETTGTLATQVTDQPGDIADFESCVVTIQGIWVKPSDGDESDDSSDGSDDAESDGENTDSEESDGGNESNGDTADGGSETDDEIDEQREEDVDQSDERRYYEFDEPQQADLVDLQGENTQLVDERELPAGEYAFLQLDVTDVEGTLAEGGETEVSTPGNAPLQFKESFEIRDGKLTTFLADFTPVRRGQTGTYLLQPVATGTEVSYEDVPEDDETGDDGESSDDQTDTESDAQNGTDDDAQNDSNDGDQNA</sequence>
<dbReference type="PROSITE" id="PS51257">
    <property type="entry name" value="PROKAR_LIPOPROTEIN"/>
    <property type="match status" value="1"/>
</dbReference>